<sequence>MSLRGGSGDVSSSFRRQVFRLKCAPVLAAVRHQNGRDYWVITHDAGASRYRVYPVTAAGLGSMPVVSAGGSSPLYQIPPSGDLGLDDSYLRASPDGRRLTFLPRGGKDINGVALFNLLDFDAATGRVSNPVTVTGRGGTYCAFSPDGTKLYTSAGDPDTVAGYANQFVQYNLRAGSAAAIAASAQELLPNDIFFQPNDMELGPDGRLYIASGTDSMAFVRYPNRAGAACELVPRGIWMGPPLPPPVGTGRGSTNVPHFLSSYLYLADFTTAAVCVGDSARFRLRYASRLDSVRWRFQDPAVPGGGTSTTRPAAAHRYAQPGTYRARVQVYYNDGATDTLSRLVTVRPIPTVALPAPPLLCPGQPLLLTPQLSPDVTSYRWSTGATTPTLTVVQPGAYSLTVTSGAGGCAATATVQVRAAPLPPDPLPGLPPDTLRCLDTPLTLRAPAGLAVRWPDGSTAPTYAVPPGTPAVAVLLTTAQGCPITRTVRVQETECADQLVLPNIITPNGDGKNDGLQIPGLQPGVWTLRVFSRWGRLVYEQADYVSGQWKAQGLPDGLYYYLLARPGQPPRKGWVEVMR</sequence>
<evidence type="ECO:0000313" key="3">
    <source>
        <dbReference type="Proteomes" id="UP000642468"/>
    </source>
</evidence>
<feature type="domain" description="PKD" evidence="1">
    <location>
        <begin position="291"/>
        <end position="345"/>
    </location>
</feature>
<gene>
    <name evidence="2" type="ORF">IC231_15045</name>
</gene>
<dbReference type="InterPro" id="IPR000601">
    <property type="entry name" value="PKD_dom"/>
</dbReference>
<dbReference type="Gene3D" id="2.60.40.10">
    <property type="entry name" value="Immunoglobulins"/>
    <property type="match status" value="1"/>
</dbReference>
<dbReference type="InterPro" id="IPR013783">
    <property type="entry name" value="Ig-like_fold"/>
</dbReference>
<comment type="caution">
    <text evidence="2">The sequence shown here is derived from an EMBL/GenBank/DDBJ whole genome shotgun (WGS) entry which is preliminary data.</text>
</comment>
<proteinExistence type="predicted"/>
<dbReference type="Proteomes" id="UP000642468">
    <property type="component" value="Unassembled WGS sequence"/>
</dbReference>
<dbReference type="PROSITE" id="PS50093">
    <property type="entry name" value="PKD"/>
    <property type="match status" value="1"/>
</dbReference>
<dbReference type="SUPFAM" id="SSF49299">
    <property type="entry name" value="PKD domain"/>
    <property type="match status" value="1"/>
</dbReference>
<dbReference type="EMBL" id="JACWZZ010000003">
    <property type="protein sequence ID" value="MBD2716358.1"/>
    <property type="molecule type" value="Genomic_DNA"/>
</dbReference>
<organism evidence="2 3">
    <name type="scientific">Hymenobacter duratus</name>
    <dbReference type="NCBI Taxonomy" id="2771356"/>
    <lineage>
        <taxon>Bacteria</taxon>
        <taxon>Pseudomonadati</taxon>
        <taxon>Bacteroidota</taxon>
        <taxon>Cytophagia</taxon>
        <taxon>Cytophagales</taxon>
        <taxon>Hymenobacteraceae</taxon>
        <taxon>Hymenobacter</taxon>
    </lineage>
</organism>
<evidence type="ECO:0000259" key="1">
    <source>
        <dbReference type="PROSITE" id="PS50093"/>
    </source>
</evidence>
<dbReference type="RefSeq" id="WP_190785316.1">
    <property type="nucleotide sequence ID" value="NZ_JACWZZ010000003.1"/>
</dbReference>
<dbReference type="SUPFAM" id="SSF75011">
    <property type="entry name" value="3-carboxy-cis,cis-mucoante lactonizing enzyme"/>
    <property type="match status" value="1"/>
</dbReference>
<dbReference type="InterPro" id="IPR035986">
    <property type="entry name" value="PKD_dom_sf"/>
</dbReference>
<dbReference type="InterPro" id="IPR022409">
    <property type="entry name" value="PKD/Chitinase_dom"/>
</dbReference>
<reference evidence="2 3" key="1">
    <citation type="submission" date="2020-09" db="EMBL/GenBank/DDBJ databases">
        <authorList>
            <person name="Kim M.K."/>
        </authorList>
    </citation>
    <scope>NUCLEOTIDE SEQUENCE [LARGE SCALE GENOMIC DNA]</scope>
    <source>
        <strain evidence="2 3">BT646</strain>
    </source>
</reference>
<dbReference type="InterPro" id="IPR015943">
    <property type="entry name" value="WD40/YVTN_repeat-like_dom_sf"/>
</dbReference>
<dbReference type="Pfam" id="PF00801">
    <property type="entry name" value="PKD"/>
    <property type="match status" value="1"/>
</dbReference>
<dbReference type="CDD" id="cd00146">
    <property type="entry name" value="PKD"/>
    <property type="match status" value="2"/>
</dbReference>
<keyword evidence="3" id="KW-1185">Reference proteome</keyword>
<evidence type="ECO:0000313" key="2">
    <source>
        <dbReference type="EMBL" id="MBD2716358.1"/>
    </source>
</evidence>
<accession>A0ABR8JL92</accession>
<dbReference type="SMART" id="SM00089">
    <property type="entry name" value="PKD"/>
    <property type="match status" value="2"/>
</dbReference>
<name>A0ABR8JL92_9BACT</name>
<dbReference type="Pfam" id="PF13585">
    <property type="entry name" value="CHU_C"/>
    <property type="match status" value="1"/>
</dbReference>
<dbReference type="Gene3D" id="2.130.10.10">
    <property type="entry name" value="YVTN repeat-like/Quinoprotein amine dehydrogenase"/>
    <property type="match status" value="1"/>
</dbReference>
<protein>
    <submittedName>
        <fullName evidence="2">Gliding motility-associated C-terminal domain-containing protein</fullName>
    </submittedName>
</protein>